<dbReference type="SUPFAM" id="SSF141371">
    <property type="entry name" value="PilZ domain-like"/>
    <property type="match status" value="1"/>
</dbReference>
<accession>A0ABS8BSS9</accession>
<dbReference type="Pfam" id="PF07238">
    <property type="entry name" value="PilZ"/>
    <property type="match status" value="1"/>
</dbReference>
<gene>
    <name evidence="2" type="ORF">LGQ03_04630</name>
</gene>
<proteinExistence type="predicted"/>
<evidence type="ECO:0000313" key="2">
    <source>
        <dbReference type="EMBL" id="MCB5198516.1"/>
    </source>
</evidence>
<evidence type="ECO:0000313" key="3">
    <source>
        <dbReference type="Proteomes" id="UP001138961"/>
    </source>
</evidence>
<dbReference type="Proteomes" id="UP001138961">
    <property type="component" value="Unassembled WGS sequence"/>
</dbReference>
<dbReference type="RefSeq" id="WP_090160159.1">
    <property type="nucleotide sequence ID" value="NZ_JAJATZ010000002.1"/>
</dbReference>
<dbReference type="InterPro" id="IPR009875">
    <property type="entry name" value="PilZ_domain"/>
</dbReference>
<reference evidence="2" key="1">
    <citation type="submission" date="2021-10" db="EMBL/GenBank/DDBJ databases">
        <title>Loktanella gaetbuli sp. nov., isolated from a tidal flat.</title>
        <authorList>
            <person name="Park S."/>
            <person name="Yoon J.-H."/>
        </authorList>
    </citation>
    <scope>NUCLEOTIDE SEQUENCE</scope>
    <source>
        <strain evidence="2">TSTF-M6</strain>
    </source>
</reference>
<feature type="domain" description="PilZ" evidence="1">
    <location>
        <begin position="6"/>
        <end position="78"/>
    </location>
</feature>
<sequence>MTQIYRHHRYPTDFPTIAGTAHGRSSAQITDINQAGARLRGLINVQRGDQIMLEVLHQRISAQIRWVRGDICGIRFTQTMATAIVDTVRQSPSRITGWRHVSSHLHEMR</sequence>
<name>A0ABS8BSS9_9RHOB</name>
<dbReference type="EMBL" id="JAJATZ010000002">
    <property type="protein sequence ID" value="MCB5198516.1"/>
    <property type="molecule type" value="Genomic_DNA"/>
</dbReference>
<comment type="caution">
    <text evidence="2">The sequence shown here is derived from an EMBL/GenBank/DDBJ whole genome shotgun (WGS) entry which is preliminary data.</text>
</comment>
<keyword evidence="3" id="KW-1185">Reference proteome</keyword>
<evidence type="ECO:0000259" key="1">
    <source>
        <dbReference type="Pfam" id="PF07238"/>
    </source>
</evidence>
<protein>
    <recommendedName>
        <fullName evidence="1">PilZ domain-containing protein</fullName>
    </recommendedName>
</protein>
<organism evidence="2 3">
    <name type="scientific">Loktanella gaetbuli</name>
    <dbReference type="NCBI Taxonomy" id="2881335"/>
    <lineage>
        <taxon>Bacteria</taxon>
        <taxon>Pseudomonadati</taxon>
        <taxon>Pseudomonadota</taxon>
        <taxon>Alphaproteobacteria</taxon>
        <taxon>Rhodobacterales</taxon>
        <taxon>Roseobacteraceae</taxon>
        <taxon>Loktanella</taxon>
    </lineage>
</organism>